<dbReference type="Proteomes" id="UP001631957">
    <property type="component" value="Unassembled WGS sequence"/>
</dbReference>
<evidence type="ECO:0000256" key="2">
    <source>
        <dbReference type="ARBA" id="ARBA00023235"/>
    </source>
</evidence>
<evidence type="ECO:0000256" key="1">
    <source>
        <dbReference type="ARBA" id="ARBA00007847"/>
    </source>
</evidence>
<accession>A0ABW9HQQ9</accession>
<evidence type="ECO:0000313" key="4">
    <source>
        <dbReference type="Proteomes" id="UP001631957"/>
    </source>
</evidence>
<proteinExistence type="inferred from homology"/>
<dbReference type="InterPro" id="IPR004380">
    <property type="entry name" value="Asp_race"/>
</dbReference>
<gene>
    <name evidence="3" type="ORF">ACKI18_10645</name>
</gene>
<evidence type="ECO:0000313" key="3">
    <source>
        <dbReference type="EMBL" id="MFM9609173.1"/>
    </source>
</evidence>
<dbReference type="Pfam" id="PF01177">
    <property type="entry name" value="Asp_Glu_race"/>
    <property type="match status" value="1"/>
</dbReference>
<organism evidence="3 4">
    <name type="scientific">Streptomyces niveiscabiei</name>
    <dbReference type="NCBI Taxonomy" id="164115"/>
    <lineage>
        <taxon>Bacteria</taxon>
        <taxon>Bacillati</taxon>
        <taxon>Actinomycetota</taxon>
        <taxon>Actinomycetes</taxon>
        <taxon>Kitasatosporales</taxon>
        <taxon>Streptomycetaceae</taxon>
        <taxon>Streptomyces</taxon>
    </lineage>
</organism>
<dbReference type="InterPro" id="IPR001920">
    <property type="entry name" value="Asp/Glu_race"/>
</dbReference>
<protein>
    <submittedName>
        <fullName evidence="3">Aspartate/glutamate racemase family protein</fullName>
    </submittedName>
</protein>
<dbReference type="Gene3D" id="3.40.50.1860">
    <property type="match status" value="2"/>
</dbReference>
<dbReference type="PANTHER" id="PTHR21198:SF7">
    <property type="entry name" value="ASPARTATE-GLUTAMATE RACEMASE FAMILY"/>
    <property type="match status" value="1"/>
</dbReference>
<dbReference type="InterPro" id="IPR015942">
    <property type="entry name" value="Asp/Glu/hydantoin_racemase"/>
</dbReference>
<dbReference type="PROSITE" id="PS00924">
    <property type="entry name" value="ASP_GLU_RACEMASE_2"/>
    <property type="match status" value="1"/>
</dbReference>
<comment type="similarity">
    <text evidence="1">Belongs to the aspartate/glutamate racemases family.</text>
</comment>
<dbReference type="NCBIfam" id="TIGR00035">
    <property type="entry name" value="asp_race"/>
    <property type="match status" value="1"/>
</dbReference>
<dbReference type="SUPFAM" id="SSF53681">
    <property type="entry name" value="Aspartate/glutamate racemase"/>
    <property type="match status" value="2"/>
</dbReference>
<keyword evidence="2" id="KW-0413">Isomerase</keyword>
<name>A0ABW9HQQ9_9ACTN</name>
<sequence length="230" mass="25427">MKVIGLLGGMSWESTAYYYQELNRGVRERLGGLHSAPCVVHSVDFAEIEKMQADGDWAGAGKYLAQRAHQLELAGAQCVLICTNTMHRVYDAVQEGLGVPVLHLADGTADALERAGVERVALLGTRYTMEQDFYRDRLTARGLKVLVPEPEGRDSVHRIIYEELCLGQVLDSSRDAYVRIIESLKARGAEAVIFGCTEIGLLLDEETSPLPVFDTTLIHVRSALDWALRP</sequence>
<dbReference type="RefSeq" id="WP_409121056.1">
    <property type="nucleotide sequence ID" value="NZ_JBJVNI010000005.1"/>
</dbReference>
<dbReference type="InterPro" id="IPR033134">
    <property type="entry name" value="Asp/Glu_racemase_AS_2"/>
</dbReference>
<dbReference type="EMBL" id="JBJVNI010000005">
    <property type="protein sequence ID" value="MFM9609173.1"/>
    <property type="molecule type" value="Genomic_DNA"/>
</dbReference>
<dbReference type="PANTHER" id="PTHR21198">
    <property type="entry name" value="GLUTAMATE RACEMASE"/>
    <property type="match status" value="1"/>
</dbReference>
<reference evidence="3 4" key="1">
    <citation type="submission" date="2024-12" db="EMBL/GenBank/DDBJ databases">
        <title>Forecasting of Potato common scab and diversities of Pathogenic streptomyces spp. in china.</title>
        <authorList>
            <person name="Handique U."/>
            <person name="Wu J."/>
        </authorList>
    </citation>
    <scope>NUCLEOTIDE SEQUENCE [LARGE SCALE GENOMIC DNA]</scope>
    <source>
        <strain evidence="3 4">ZRIMU1530</strain>
    </source>
</reference>
<keyword evidence="4" id="KW-1185">Reference proteome</keyword>
<comment type="caution">
    <text evidence="3">The sequence shown here is derived from an EMBL/GenBank/DDBJ whole genome shotgun (WGS) entry which is preliminary data.</text>
</comment>